<gene>
    <name evidence="3" type="ORF">ACFQMA_19010</name>
</gene>
<feature type="transmembrane region" description="Helical" evidence="1">
    <location>
        <begin position="27"/>
        <end position="49"/>
    </location>
</feature>
<sequence>MTGSVLLFQALGDAVRAAVPQWLVPVFLGITRLGNVGVFLVVFTLDYWFVDRERGAHAIAIVVGGMALITALKYFFAVPRPPAEVNVVPIDGFSFPSGHATGATIAYGTLAIEHDAFSDLVRYGAVAALIGLIALSRVVLGVHFVRDVLAGIVFGVGFLLVAFGITRRDPRSGFLLAVAVAGVALVVSDFSRDGVILFGSAVGAATVWELAGSGSTVDRTSLRVALVAVVLPILAVLGYVVIKIVPPPIVIFVLTVVLGAGLIGAPAAVAELDDRDAAEPA</sequence>
<dbReference type="CDD" id="cd03392">
    <property type="entry name" value="PAP2_like_2"/>
    <property type="match status" value="1"/>
</dbReference>
<dbReference type="InterPro" id="IPR036938">
    <property type="entry name" value="PAP2/HPO_sf"/>
</dbReference>
<keyword evidence="1" id="KW-0472">Membrane</keyword>
<keyword evidence="4" id="KW-1185">Reference proteome</keyword>
<dbReference type="EMBL" id="JBHTAS010000001">
    <property type="protein sequence ID" value="MFC7141913.1"/>
    <property type="molecule type" value="Genomic_DNA"/>
</dbReference>
<evidence type="ECO:0000313" key="3">
    <source>
        <dbReference type="EMBL" id="MFC7141913.1"/>
    </source>
</evidence>
<dbReference type="PANTHER" id="PTHR14969:SF13">
    <property type="entry name" value="AT30094P"/>
    <property type="match status" value="1"/>
</dbReference>
<feature type="transmembrane region" description="Helical" evidence="1">
    <location>
        <begin position="120"/>
        <end position="140"/>
    </location>
</feature>
<reference evidence="3 4" key="1">
    <citation type="journal article" date="2019" name="Int. J. Syst. Evol. Microbiol.">
        <title>The Global Catalogue of Microorganisms (GCM) 10K type strain sequencing project: providing services to taxonomists for standard genome sequencing and annotation.</title>
        <authorList>
            <consortium name="The Broad Institute Genomics Platform"/>
            <consortium name="The Broad Institute Genome Sequencing Center for Infectious Disease"/>
            <person name="Wu L."/>
            <person name="Ma J."/>
        </authorList>
    </citation>
    <scope>NUCLEOTIDE SEQUENCE [LARGE SCALE GENOMIC DNA]</scope>
    <source>
        <strain evidence="3 4">XZYJT29</strain>
    </source>
</reference>
<evidence type="ECO:0000313" key="4">
    <source>
        <dbReference type="Proteomes" id="UP001596432"/>
    </source>
</evidence>
<feature type="transmembrane region" description="Helical" evidence="1">
    <location>
        <begin position="223"/>
        <end position="242"/>
    </location>
</feature>
<dbReference type="InterPro" id="IPR000326">
    <property type="entry name" value="PAP2/HPO"/>
</dbReference>
<comment type="caution">
    <text evidence="3">The sequence shown here is derived from an EMBL/GenBank/DDBJ whole genome shotgun (WGS) entry which is preliminary data.</text>
</comment>
<dbReference type="Proteomes" id="UP001596432">
    <property type="component" value="Unassembled WGS sequence"/>
</dbReference>
<protein>
    <submittedName>
        <fullName evidence="3">Phosphatase PAP2 family protein</fullName>
    </submittedName>
</protein>
<feature type="transmembrane region" description="Helical" evidence="1">
    <location>
        <begin position="249"/>
        <end position="269"/>
    </location>
</feature>
<proteinExistence type="predicted"/>
<organism evidence="3 4">
    <name type="scientific">Halosimplex aquaticum</name>
    <dbReference type="NCBI Taxonomy" id="3026162"/>
    <lineage>
        <taxon>Archaea</taxon>
        <taxon>Methanobacteriati</taxon>
        <taxon>Methanobacteriota</taxon>
        <taxon>Stenosarchaea group</taxon>
        <taxon>Halobacteria</taxon>
        <taxon>Halobacteriales</taxon>
        <taxon>Haloarculaceae</taxon>
        <taxon>Halosimplex</taxon>
    </lineage>
</organism>
<dbReference type="Pfam" id="PF01569">
    <property type="entry name" value="PAP2"/>
    <property type="match status" value="1"/>
</dbReference>
<evidence type="ECO:0000256" key="1">
    <source>
        <dbReference type="SAM" id="Phobius"/>
    </source>
</evidence>
<dbReference type="SMART" id="SM00014">
    <property type="entry name" value="acidPPc"/>
    <property type="match status" value="1"/>
</dbReference>
<dbReference type="RefSeq" id="WP_274322990.1">
    <property type="nucleotide sequence ID" value="NZ_CP118158.1"/>
</dbReference>
<evidence type="ECO:0000259" key="2">
    <source>
        <dbReference type="SMART" id="SM00014"/>
    </source>
</evidence>
<dbReference type="SUPFAM" id="SSF48317">
    <property type="entry name" value="Acid phosphatase/Vanadium-dependent haloperoxidase"/>
    <property type="match status" value="1"/>
</dbReference>
<keyword evidence="1" id="KW-0812">Transmembrane</keyword>
<feature type="domain" description="Phosphatidic acid phosphatase type 2/haloperoxidase" evidence="2">
    <location>
        <begin position="54"/>
        <end position="163"/>
    </location>
</feature>
<feature type="transmembrane region" description="Helical" evidence="1">
    <location>
        <begin position="194"/>
        <end position="211"/>
    </location>
</feature>
<feature type="transmembrane region" description="Helical" evidence="1">
    <location>
        <begin position="147"/>
        <end position="165"/>
    </location>
</feature>
<keyword evidence="1" id="KW-1133">Transmembrane helix</keyword>
<accession>A0ABD5Y7U2</accession>
<name>A0ABD5Y7U2_9EURY</name>
<dbReference type="Gene3D" id="1.20.144.10">
    <property type="entry name" value="Phosphatidic acid phosphatase type 2/haloperoxidase"/>
    <property type="match status" value="1"/>
</dbReference>
<feature type="transmembrane region" description="Helical" evidence="1">
    <location>
        <begin position="171"/>
        <end position="187"/>
    </location>
</feature>
<dbReference type="AlphaFoldDB" id="A0ABD5Y7U2"/>
<dbReference type="PANTHER" id="PTHR14969">
    <property type="entry name" value="SPHINGOSINE-1-PHOSPHATE PHOSPHOHYDROLASE"/>
    <property type="match status" value="1"/>
</dbReference>
<dbReference type="GeneID" id="78822241"/>
<feature type="transmembrane region" description="Helical" evidence="1">
    <location>
        <begin position="56"/>
        <end position="76"/>
    </location>
</feature>